<dbReference type="GeneID" id="301090016"/>
<dbReference type="STRING" id="1291379.TPE_1453"/>
<accession>S5ZZY3</accession>
<evidence type="ECO:0000313" key="4">
    <source>
        <dbReference type="Proteomes" id="UP000015620"/>
    </source>
</evidence>
<dbReference type="PANTHER" id="PTHR32305:SF15">
    <property type="entry name" value="PROTEIN RHSA-RELATED"/>
    <property type="match status" value="1"/>
</dbReference>
<feature type="domain" description="Teneurin-like YD-shell" evidence="2">
    <location>
        <begin position="118"/>
        <end position="369"/>
    </location>
</feature>
<name>S5ZZY3_9SPIR</name>
<evidence type="ECO:0000259" key="2">
    <source>
        <dbReference type="Pfam" id="PF25023"/>
    </source>
</evidence>
<dbReference type="KEGG" id="tped:TPE_1453"/>
<dbReference type="InterPro" id="IPR032871">
    <property type="entry name" value="AHH_dom_containing"/>
</dbReference>
<keyword evidence="1" id="KW-0677">Repeat</keyword>
<dbReference type="EMBL" id="CP004120">
    <property type="protein sequence ID" value="AGT43948.1"/>
    <property type="molecule type" value="Genomic_DNA"/>
</dbReference>
<dbReference type="Gene3D" id="2.180.10.10">
    <property type="entry name" value="RHS repeat-associated core"/>
    <property type="match status" value="1"/>
</dbReference>
<evidence type="ECO:0000313" key="3">
    <source>
        <dbReference type="EMBL" id="AGT43948.1"/>
    </source>
</evidence>
<dbReference type="InterPro" id="IPR022385">
    <property type="entry name" value="Rhs_assc_core"/>
</dbReference>
<dbReference type="Pfam" id="PF14412">
    <property type="entry name" value="AHH"/>
    <property type="match status" value="1"/>
</dbReference>
<evidence type="ECO:0000256" key="1">
    <source>
        <dbReference type="ARBA" id="ARBA00022737"/>
    </source>
</evidence>
<dbReference type="PANTHER" id="PTHR32305">
    <property type="match status" value="1"/>
</dbReference>
<dbReference type="HOGENOM" id="CLU_031633_0_0_12"/>
<dbReference type="RefSeq" id="WP_020965247.1">
    <property type="nucleotide sequence ID" value="NC_022097.1"/>
</dbReference>
<dbReference type="Proteomes" id="UP000015620">
    <property type="component" value="Chromosome"/>
</dbReference>
<dbReference type="NCBIfam" id="TIGR03696">
    <property type="entry name" value="Rhs_assc_core"/>
    <property type="match status" value="1"/>
</dbReference>
<proteinExistence type="predicted"/>
<keyword evidence="4" id="KW-1185">Reference proteome</keyword>
<organism evidence="3 4">
    <name type="scientific">Treponema pedis str. T A4</name>
    <dbReference type="NCBI Taxonomy" id="1291379"/>
    <lineage>
        <taxon>Bacteria</taxon>
        <taxon>Pseudomonadati</taxon>
        <taxon>Spirochaetota</taxon>
        <taxon>Spirochaetia</taxon>
        <taxon>Spirochaetales</taxon>
        <taxon>Treponemataceae</taxon>
        <taxon>Treponema</taxon>
    </lineage>
</organism>
<sequence>MGNITRETCNGHEITSRYDILGRRTHTASSSGADIATELDSLGNITGIEAQGWQATIDYDRQGLEIQRTLSGGLTAQTRRDKLGRVRYQNAVSNGHTHLDREYRWGTDDRLAKIIDLKTNETTAFEYNDRGFLTRAVYGGKEEVWRTADKLGNLYESEAQTDRRYTGSQLQHDGKWWYYYDNEGNLILKSPYQRHGKNPDTSWQSGSWAYKWNANGSLKSVKRADGKEFSFKYDAFGRRISKSYGSREFLYIWDKNVPLHEIKKEGKREDEITTWVFQGFIPTAKIQGDKSYSIISDHIGTPLQAIDTQGNKVWERTLDIYGKVRKETEETANFVPFLFQGQYLDTETELVYNYKRYYSQETGAYISQDPIGLAGGNPTIYGYVKDPNSWIDVFGLNNTTQSHHIISDKNNLTKNHALISLAGYKDPNDFLQSSTNKIDLPTKYNTEDNVSSIHSGKHYNIYSELIADAMDEKVLLGKKENWTQDQYKQALDDITNKVRDKLNKGEIALNKNRRKNSSCKFSI</sequence>
<gene>
    <name evidence="3" type="ORF">TPE_1453</name>
</gene>
<dbReference type="InterPro" id="IPR050708">
    <property type="entry name" value="T6SS_VgrG/RHS"/>
</dbReference>
<dbReference type="OrthoDB" id="353304at2"/>
<reference evidence="3 4" key="1">
    <citation type="journal article" date="2013" name="PLoS ONE">
        <title>Genome-Wide Relatedness of Treponema pedis, from Gingiva and Necrotic Skin Lesions of Pigs, with the Human Oral Pathogen Treponema denticola.</title>
        <authorList>
            <person name="Svartstrom O."/>
            <person name="Mushtaq M."/>
            <person name="Pringle M."/>
            <person name="Segerman B."/>
        </authorList>
    </citation>
    <scope>NUCLEOTIDE SEQUENCE [LARGE SCALE GENOMIC DNA]</scope>
    <source>
        <strain evidence="3">T A4</strain>
    </source>
</reference>
<dbReference type="InterPro" id="IPR056823">
    <property type="entry name" value="TEN-like_YD-shell"/>
</dbReference>
<protein>
    <submittedName>
        <fullName evidence="3">RHS repeat-associated core domain-containingprotein</fullName>
    </submittedName>
</protein>
<dbReference type="AlphaFoldDB" id="S5ZZY3"/>
<dbReference type="Pfam" id="PF25023">
    <property type="entry name" value="TEN_YD-shell"/>
    <property type="match status" value="1"/>
</dbReference>
<dbReference type="PATRIC" id="fig|1291379.3.peg.1439"/>